<sequence length="53" mass="6074">ELPISARQRVAKYEDGGRTLPGRQNYIFRMIDTRQEEINDLPSAEIIDLLEAA</sequence>
<keyword evidence="2" id="KW-1185">Reference proteome</keyword>
<reference evidence="1" key="1">
    <citation type="submission" date="2020-08" db="EMBL/GenBank/DDBJ databases">
        <title>Genome sequencing and assembly of the red palm weevil Rhynchophorus ferrugineus.</title>
        <authorList>
            <person name="Dias G.B."/>
            <person name="Bergman C.M."/>
            <person name="Manee M."/>
        </authorList>
    </citation>
    <scope>NUCLEOTIDE SEQUENCE</scope>
    <source>
        <strain evidence="1">AA-2017</strain>
        <tissue evidence="1">Whole larva</tissue>
    </source>
</reference>
<dbReference type="EMBL" id="JAACXV010012429">
    <property type="protein sequence ID" value="KAF7274626.1"/>
    <property type="molecule type" value="Genomic_DNA"/>
</dbReference>
<feature type="non-terminal residue" evidence="1">
    <location>
        <position position="1"/>
    </location>
</feature>
<evidence type="ECO:0000313" key="1">
    <source>
        <dbReference type="EMBL" id="KAF7274626.1"/>
    </source>
</evidence>
<protein>
    <submittedName>
        <fullName evidence="1">Uncharacterized protein</fullName>
    </submittedName>
</protein>
<comment type="caution">
    <text evidence="1">The sequence shown here is derived from an EMBL/GenBank/DDBJ whole genome shotgun (WGS) entry which is preliminary data.</text>
</comment>
<organism evidence="1 2">
    <name type="scientific">Rhynchophorus ferrugineus</name>
    <name type="common">Red palm weevil</name>
    <name type="synonym">Curculio ferrugineus</name>
    <dbReference type="NCBI Taxonomy" id="354439"/>
    <lineage>
        <taxon>Eukaryota</taxon>
        <taxon>Metazoa</taxon>
        <taxon>Ecdysozoa</taxon>
        <taxon>Arthropoda</taxon>
        <taxon>Hexapoda</taxon>
        <taxon>Insecta</taxon>
        <taxon>Pterygota</taxon>
        <taxon>Neoptera</taxon>
        <taxon>Endopterygota</taxon>
        <taxon>Coleoptera</taxon>
        <taxon>Polyphaga</taxon>
        <taxon>Cucujiformia</taxon>
        <taxon>Curculionidae</taxon>
        <taxon>Dryophthorinae</taxon>
        <taxon>Rhynchophorus</taxon>
    </lineage>
</organism>
<proteinExistence type="predicted"/>
<accession>A0A834I8H0</accession>
<name>A0A834I8H0_RHYFE</name>
<evidence type="ECO:0000313" key="2">
    <source>
        <dbReference type="Proteomes" id="UP000625711"/>
    </source>
</evidence>
<gene>
    <name evidence="1" type="ORF">GWI33_012697</name>
</gene>
<dbReference type="Proteomes" id="UP000625711">
    <property type="component" value="Unassembled WGS sequence"/>
</dbReference>
<dbReference type="AlphaFoldDB" id="A0A834I8H0"/>